<keyword evidence="2" id="KW-1185">Reference proteome</keyword>
<name>A0ABX1BX09_9ACTN</name>
<evidence type="ECO:0000313" key="2">
    <source>
        <dbReference type="Proteomes" id="UP000695264"/>
    </source>
</evidence>
<comment type="caution">
    <text evidence="1">The sequence shown here is derived from an EMBL/GenBank/DDBJ whole genome shotgun (WGS) entry which is preliminary data.</text>
</comment>
<accession>A0ABX1BX09</accession>
<evidence type="ECO:0008006" key="3">
    <source>
        <dbReference type="Google" id="ProtNLM"/>
    </source>
</evidence>
<dbReference type="EMBL" id="JAATEN010000007">
    <property type="protein sequence ID" value="NJQ01040.1"/>
    <property type="molecule type" value="Genomic_DNA"/>
</dbReference>
<gene>
    <name evidence="1" type="ORF">HCK00_10975</name>
</gene>
<sequence length="104" mass="10812">MPGVRGVALVDAVTGLTYGEAGARDLDAAECSGLATLIGDRLHVAGARGELESVVVTGARHQIVLRALPRQGDPLLLTATLDREQANLALVLHRFGLYADGAAR</sequence>
<evidence type="ECO:0000313" key="1">
    <source>
        <dbReference type="EMBL" id="NJQ01040.1"/>
    </source>
</evidence>
<protein>
    <recommendedName>
        <fullName evidence="3">Roadblock/LC7 domain-containing protein</fullName>
    </recommendedName>
</protein>
<organism evidence="1 2">
    <name type="scientific">Streptomyces zingiberis</name>
    <dbReference type="NCBI Taxonomy" id="2053010"/>
    <lineage>
        <taxon>Bacteria</taxon>
        <taxon>Bacillati</taxon>
        <taxon>Actinomycetota</taxon>
        <taxon>Actinomycetes</taxon>
        <taxon>Kitasatosporales</taxon>
        <taxon>Streptomycetaceae</taxon>
        <taxon>Streptomyces</taxon>
    </lineage>
</organism>
<dbReference type="Proteomes" id="UP000695264">
    <property type="component" value="Unassembled WGS sequence"/>
</dbReference>
<reference evidence="1 2" key="1">
    <citation type="submission" date="2020-03" db="EMBL/GenBank/DDBJ databases">
        <title>WGS of actinomycetes isolated from Thailand.</title>
        <authorList>
            <person name="Thawai C."/>
        </authorList>
    </citation>
    <scope>NUCLEOTIDE SEQUENCE [LARGE SCALE GENOMIC DNA]</scope>
    <source>
        <strain evidence="1 2">PLAI 1-29</strain>
    </source>
</reference>
<proteinExistence type="predicted"/>